<reference evidence="2" key="1">
    <citation type="journal article" date="2021" name="Nat. Commun.">
        <title>Genetic determinants of endophytism in the Arabidopsis root mycobiome.</title>
        <authorList>
            <person name="Mesny F."/>
            <person name="Miyauchi S."/>
            <person name="Thiergart T."/>
            <person name="Pickel B."/>
            <person name="Atanasova L."/>
            <person name="Karlsson M."/>
            <person name="Huettel B."/>
            <person name="Barry K.W."/>
            <person name="Haridas S."/>
            <person name="Chen C."/>
            <person name="Bauer D."/>
            <person name="Andreopoulos W."/>
            <person name="Pangilinan J."/>
            <person name="LaButti K."/>
            <person name="Riley R."/>
            <person name="Lipzen A."/>
            <person name="Clum A."/>
            <person name="Drula E."/>
            <person name="Henrissat B."/>
            <person name="Kohler A."/>
            <person name="Grigoriev I.V."/>
            <person name="Martin F.M."/>
            <person name="Hacquard S."/>
        </authorList>
    </citation>
    <scope>NUCLEOTIDE SEQUENCE</scope>
    <source>
        <strain evidence="2">MPI-CAGE-CH-0230</strain>
    </source>
</reference>
<evidence type="ECO:0000256" key="1">
    <source>
        <dbReference type="SAM" id="MobiDB-lite"/>
    </source>
</evidence>
<dbReference type="GeneID" id="70190969"/>
<evidence type="ECO:0000313" key="3">
    <source>
        <dbReference type="Proteomes" id="UP000756346"/>
    </source>
</evidence>
<organism evidence="2 3">
    <name type="scientific">Microdochium trichocladiopsis</name>
    <dbReference type="NCBI Taxonomy" id="1682393"/>
    <lineage>
        <taxon>Eukaryota</taxon>
        <taxon>Fungi</taxon>
        <taxon>Dikarya</taxon>
        <taxon>Ascomycota</taxon>
        <taxon>Pezizomycotina</taxon>
        <taxon>Sordariomycetes</taxon>
        <taxon>Xylariomycetidae</taxon>
        <taxon>Xylariales</taxon>
        <taxon>Microdochiaceae</taxon>
        <taxon>Microdochium</taxon>
    </lineage>
</organism>
<proteinExistence type="predicted"/>
<feature type="compositionally biased region" description="Polar residues" evidence="1">
    <location>
        <begin position="157"/>
        <end position="171"/>
    </location>
</feature>
<sequence>MPTTASSNLGMLELEHHQPQTTGEQQSAIVKSNSTLRSMGNGPPSWNASSTQWPPQIVLASPARAGMAPRCRSRVSSASWTTTDEHRLTGGTPYCMCRALCPHPRVSSAGHRCHDAVGWAQDPSAGGLGPAAESRESVTQTLVGRTNKRSGDPIKQAGSSSVIGSDTTLRG</sequence>
<name>A0A9P8YKZ0_9PEZI</name>
<protein>
    <submittedName>
        <fullName evidence="2">Uncharacterized protein</fullName>
    </submittedName>
</protein>
<gene>
    <name evidence="2" type="ORF">B0I36DRAFT_391757</name>
</gene>
<dbReference type="Proteomes" id="UP000756346">
    <property type="component" value="Unassembled WGS sequence"/>
</dbReference>
<comment type="caution">
    <text evidence="2">The sequence shown here is derived from an EMBL/GenBank/DDBJ whole genome shotgun (WGS) entry which is preliminary data.</text>
</comment>
<accession>A0A9P8YKZ0</accession>
<feature type="region of interest" description="Disordered" evidence="1">
    <location>
        <begin position="124"/>
        <end position="171"/>
    </location>
</feature>
<dbReference type="RefSeq" id="XP_046018969.1">
    <property type="nucleotide sequence ID" value="XM_046161423.1"/>
</dbReference>
<keyword evidence="3" id="KW-1185">Reference proteome</keyword>
<dbReference type="EMBL" id="JAGTJQ010000001">
    <property type="protein sequence ID" value="KAH7040914.1"/>
    <property type="molecule type" value="Genomic_DNA"/>
</dbReference>
<dbReference type="AlphaFoldDB" id="A0A9P8YKZ0"/>
<evidence type="ECO:0000313" key="2">
    <source>
        <dbReference type="EMBL" id="KAH7040914.1"/>
    </source>
</evidence>